<gene>
    <name evidence="3" type="ORF">D9613_012066</name>
</gene>
<keyword evidence="1" id="KW-0472">Membrane</keyword>
<organism evidence="3 4">
    <name type="scientific">Agrocybe pediades</name>
    <dbReference type="NCBI Taxonomy" id="84607"/>
    <lineage>
        <taxon>Eukaryota</taxon>
        <taxon>Fungi</taxon>
        <taxon>Dikarya</taxon>
        <taxon>Basidiomycota</taxon>
        <taxon>Agaricomycotina</taxon>
        <taxon>Agaricomycetes</taxon>
        <taxon>Agaricomycetidae</taxon>
        <taxon>Agaricales</taxon>
        <taxon>Agaricineae</taxon>
        <taxon>Strophariaceae</taxon>
        <taxon>Agrocybe</taxon>
    </lineage>
</organism>
<dbReference type="PANTHER" id="PTHR40465">
    <property type="entry name" value="CHROMOSOME 1, WHOLE GENOME SHOTGUN SEQUENCE"/>
    <property type="match status" value="1"/>
</dbReference>
<feature type="transmembrane region" description="Helical" evidence="1">
    <location>
        <begin position="21"/>
        <end position="42"/>
    </location>
</feature>
<dbReference type="AlphaFoldDB" id="A0A8H4VHT1"/>
<protein>
    <recommendedName>
        <fullName evidence="2">DUF6534 domain-containing protein</fullName>
    </recommendedName>
</protein>
<keyword evidence="1" id="KW-1133">Transmembrane helix</keyword>
<feature type="transmembrane region" description="Helical" evidence="1">
    <location>
        <begin position="54"/>
        <end position="74"/>
    </location>
</feature>
<feature type="domain" description="DUF6534" evidence="2">
    <location>
        <begin position="134"/>
        <end position="221"/>
    </location>
</feature>
<dbReference type="Proteomes" id="UP000521872">
    <property type="component" value="Unassembled WGS sequence"/>
</dbReference>
<keyword evidence="4" id="KW-1185">Reference proteome</keyword>
<name>A0A8H4VHT1_9AGAR</name>
<feature type="transmembrane region" description="Helical" evidence="1">
    <location>
        <begin position="170"/>
        <end position="191"/>
    </location>
</feature>
<evidence type="ECO:0000313" key="4">
    <source>
        <dbReference type="Proteomes" id="UP000521872"/>
    </source>
</evidence>
<feature type="transmembrane region" description="Helical" evidence="1">
    <location>
        <begin position="86"/>
        <end position="109"/>
    </location>
</feature>
<evidence type="ECO:0000313" key="3">
    <source>
        <dbReference type="EMBL" id="KAF4609702.1"/>
    </source>
</evidence>
<feature type="transmembrane region" description="Helical" evidence="1">
    <location>
        <begin position="129"/>
        <end position="149"/>
    </location>
</feature>
<evidence type="ECO:0000256" key="1">
    <source>
        <dbReference type="SAM" id="Phobius"/>
    </source>
</evidence>
<dbReference type="EMBL" id="JAACJL010000060">
    <property type="protein sequence ID" value="KAF4609702.1"/>
    <property type="molecule type" value="Genomic_DNA"/>
</dbReference>
<dbReference type="InterPro" id="IPR045339">
    <property type="entry name" value="DUF6534"/>
</dbReference>
<reference evidence="3 4" key="1">
    <citation type="submission" date="2019-12" db="EMBL/GenBank/DDBJ databases">
        <authorList>
            <person name="Floudas D."/>
            <person name="Bentzer J."/>
            <person name="Ahren D."/>
            <person name="Johansson T."/>
            <person name="Persson P."/>
            <person name="Tunlid A."/>
        </authorList>
    </citation>
    <scope>NUCLEOTIDE SEQUENCE [LARGE SCALE GENOMIC DNA]</scope>
    <source>
        <strain evidence="3 4">CBS 102.39</strain>
    </source>
</reference>
<dbReference type="PANTHER" id="PTHR40465:SF1">
    <property type="entry name" value="DUF6534 DOMAIN-CONTAINING PROTEIN"/>
    <property type="match status" value="1"/>
</dbReference>
<comment type="caution">
    <text evidence="3">The sequence shown here is derived from an EMBL/GenBank/DDBJ whole genome shotgun (WGS) entry which is preliminary data.</text>
</comment>
<proteinExistence type="predicted"/>
<accession>A0A8H4VHT1</accession>
<evidence type="ECO:0000259" key="2">
    <source>
        <dbReference type="Pfam" id="PF20152"/>
    </source>
</evidence>
<dbReference type="Pfam" id="PF20152">
    <property type="entry name" value="DUF6534"/>
    <property type="match status" value="1"/>
</dbReference>
<keyword evidence="1" id="KW-0812">Transmembrane</keyword>
<sequence length="305" mass="33460">MYYVAFPRDPLRNKIIVYSIYVLELLQTVIITASAFHVFASGYGNFSYYNGIELAWFSVPLITGVVAFLAEIFYAYRIQLLSESYWVSGIIIFLAFVQLGGAIASAVVLKQAVLFSNLLGPHFFITSGIWNGGSALCDVIIAACMTYYISRRGADGMKDTQVMLRRIIKLVIETGCATAIIAILNLVLVLLPSRPAFYQVPSEMMAKVYSNSMLVLLNSRMRIGVGAASDESRPSGSVSAGVGTSRRRTMTLTTFTGQGGGMSEGFTLTELGTTHSDNIEESNYGVRVEKEEREIRDPVPKAYLV</sequence>